<protein>
    <submittedName>
        <fullName evidence="1">Uncharacterized protein</fullName>
    </submittedName>
</protein>
<accession>C2EQI5</accession>
<gene>
    <name evidence="1" type="ORF">HMPREF0548_1931</name>
</gene>
<comment type="caution">
    <text evidence="1">The sequence shown here is derived from an EMBL/GenBank/DDBJ whole genome shotgun (WGS) entry which is preliminary data.</text>
</comment>
<organism evidence="1 2">
    <name type="scientific">Lactobacillus ultunensis DSM 16047</name>
    <dbReference type="NCBI Taxonomy" id="525365"/>
    <lineage>
        <taxon>Bacteria</taxon>
        <taxon>Bacillati</taxon>
        <taxon>Bacillota</taxon>
        <taxon>Bacilli</taxon>
        <taxon>Lactobacillales</taxon>
        <taxon>Lactobacillaceae</taxon>
        <taxon>Lactobacillus</taxon>
    </lineage>
</organism>
<sequence>MFQGLERISVTEIFFELLKDNLHKQAEIIEPLNIVGKKIVYFV</sequence>
<evidence type="ECO:0000313" key="2">
    <source>
        <dbReference type="Proteomes" id="UP000005583"/>
    </source>
</evidence>
<keyword evidence="2" id="KW-1185">Reference proteome</keyword>
<dbReference type="HOGENOM" id="CLU_3235394_0_0_9"/>
<evidence type="ECO:0000313" key="1">
    <source>
        <dbReference type="EMBL" id="EEJ71199.1"/>
    </source>
</evidence>
<name>C2EQI5_9LACO</name>
<dbReference type="EMBL" id="ACGU01000108">
    <property type="protein sequence ID" value="EEJ71199.1"/>
    <property type="molecule type" value="Genomic_DNA"/>
</dbReference>
<dbReference type="Proteomes" id="UP000005583">
    <property type="component" value="Unassembled WGS sequence"/>
</dbReference>
<proteinExistence type="predicted"/>
<reference evidence="1 2" key="1">
    <citation type="submission" date="2009-01" db="EMBL/GenBank/DDBJ databases">
        <authorList>
            <person name="Qin X."/>
            <person name="Bachman B."/>
            <person name="Battles P."/>
            <person name="Bell A."/>
            <person name="Bess C."/>
            <person name="Bickham C."/>
            <person name="Chaboub L."/>
            <person name="Chen D."/>
            <person name="Coyle M."/>
            <person name="Deiros D.R."/>
            <person name="Dinh H."/>
            <person name="Forbes L."/>
            <person name="Fowler G."/>
            <person name="Francisco L."/>
            <person name="Fu Q."/>
            <person name="Gubbala S."/>
            <person name="Hale W."/>
            <person name="Han Y."/>
            <person name="Hemphill L."/>
            <person name="Highlander S.K."/>
            <person name="Hirani K."/>
            <person name="Hogues M."/>
            <person name="Jackson L."/>
            <person name="Jakkamsetti A."/>
            <person name="Javaid M."/>
            <person name="Jiang H."/>
            <person name="Korchina V."/>
            <person name="Kovar C."/>
            <person name="Lara F."/>
            <person name="Lee S."/>
            <person name="Mata R."/>
            <person name="Mathew T."/>
            <person name="Moen C."/>
            <person name="Morales K."/>
            <person name="Munidasa M."/>
            <person name="Nazareth L."/>
            <person name="Ngo R."/>
            <person name="Nguyen L."/>
            <person name="Okwuonu G."/>
            <person name="Ongeri F."/>
            <person name="Patil S."/>
            <person name="Petrosino J."/>
            <person name="Pham C."/>
            <person name="Pham P."/>
            <person name="Pu L.-L."/>
            <person name="Puazo M."/>
            <person name="Raj R."/>
            <person name="Reid J."/>
            <person name="Rouhana J."/>
            <person name="Saada N."/>
            <person name="Shang Y."/>
            <person name="Simmons D."/>
            <person name="Thornton R."/>
            <person name="Warren J."/>
            <person name="Weissenberger G."/>
            <person name="Zhang J."/>
            <person name="Zhang L."/>
            <person name="Zhou C."/>
            <person name="Zhu D."/>
            <person name="Muzny D."/>
            <person name="Worley K."/>
            <person name="Gibbs R."/>
        </authorList>
    </citation>
    <scope>NUCLEOTIDE SEQUENCE [LARGE SCALE GENOMIC DNA]</scope>
    <source>
        <strain evidence="1 2">DSM 16047</strain>
    </source>
</reference>
<dbReference type="AlphaFoldDB" id="C2EQI5"/>